<protein>
    <recommendedName>
        <fullName evidence="1">Tc1-like transposase DDE domain-containing protein</fullName>
    </recommendedName>
</protein>
<sequence length="147" mass="16967">MVWGAITSDGKSRLVFEKIYMEEILKKELIPWTRRHFGNRPFRFQQDGAPSHTAKDVQQLLQQEMSDFIKSDEWPPSSPDLNPLDYAVWGFLEAMACSTPHKSLTSLRKALQKAWEEIDDNYLRAVVDAFRHRLRACVAAKGGIFEI</sequence>
<feature type="domain" description="Tc1-like transposase DDE" evidence="1">
    <location>
        <begin position="2"/>
        <end position="104"/>
    </location>
</feature>
<dbReference type="EMBL" id="JARK01001471">
    <property type="protein sequence ID" value="EYB97976.1"/>
    <property type="molecule type" value="Genomic_DNA"/>
</dbReference>
<evidence type="ECO:0000313" key="2">
    <source>
        <dbReference type="EMBL" id="EYB97976.1"/>
    </source>
</evidence>
<dbReference type="Pfam" id="PF13358">
    <property type="entry name" value="DDE_3"/>
    <property type="match status" value="1"/>
</dbReference>
<dbReference type="InterPro" id="IPR036397">
    <property type="entry name" value="RNaseH_sf"/>
</dbReference>
<dbReference type="InterPro" id="IPR038717">
    <property type="entry name" value="Tc1-like_DDE_dom"/>
</dbReference>
<dbReference type="GO" id="GO:0003676">
    <property type="term" value="F:nucleic acid binding"/>
    <property type="evidence" value="ECO:0007669"/>
    <property type="project" value="InterPro"/>
</dbReference>
<keyword evidence="3" id="KW-1185">Reference proteome</keyword>
<name>A0A016T5R9_9BILA</name>
<proteinExistence type="predicted"/>
<comment type="caution">
    <text evidence="2">The sequence shown here is derived from an EMBL/GenBank/DDBJ whole genome shotgun (WGS) entry which is preliminary data.</text>
</comment>
<dbReference type="OrthoDB" id="7951431at2759"/>
<evidence type="ECO:0000259" key="1">
    <source>
        <dbReference type="Pfam" id="PF13358"/>
    </source>
</evidence>
<dbReference type="PANTHER" id="PTHR46068:SF1">
    <property type="entry name" value="TRANSPOSASE IS30-LIKE HTH DOMAIN-CONTAINING PROTEIN"/>
    <property type="match status" value="1"/>
</dbReference>
<dbReference type="STRING" id="53326.A0A016T5R9"/>
<dbReference type="PANTHER" id="PTHR46068">
    <property type="entry name" value="PROTEIN CBG27172"/>
    <property type="match status" value="1"/>
</dbReference>
<organism evidence="2 3">
    <name type="scientific">Ancylostoma ceylanicum</name>
    <dbReference type="NCBI Taxonomy" id="53326"/>
    <lineage>
        <taxon>Eukaryota</taxon>
        <taxon>Metazoa</taxon>
        <taxon>Ecdysozoa</taxon>
        <taxon>Nematoda</taxon>
        <taxon>Chromadorea</taxon>
        <taxon>Rhabditida</taxon>
        <taxon>Rhabditina</taxon>
        <taxon>Rhabditomorpha</taxon>
        <taxon>Strongyloidea</taxon>
        <taxon>Ancylostomatidae</taxon>
        <taxon>Ancylostomatinae</taxon>
        <taxon>Ancylostoma</taxon>
    </lineage>
</organism>
<dbReference type="Proteomes" id="UP000024635">
    <property type="component" value="Unassembled WGS sequence"/>
</dbReference>
<dbReference type="AlphaFoldDB" id="A0A016T5R9"/>
<dbReference type="Gene3D" id="3.30.420.10">
    <property type="entry name" value="Ribonuclease H-like superfamily/Ribonuclease H"/>
    <property type="match status" value="1"/>
</dbReference>
<gene>
    <name evidence="2" type="primary">Acey_s0135.g1925</name>
    <name evidence="2" type="ORF">Y032_0135g1925</name>
</gene>
<evidence type="ECO:0000313" key="3">
    <source>
        <dbReference type="Proteomes" id="UP000024635"/>
    </source>
</evidence>
<reference evidence="3" key="1">
    <citation type="journal article" date="2015" name="Nat. Genet.">
        <title>The genome and transcriptome of the zoonotic hookworm Ancylostoma ceylanicum identify infection-specific gene families.</title>
        <authorList>
            <person name="Schwarz E.M."/>
            <person name="Hu Y."/>
            <person name="Antoshechkin I."/>
            <person name="Miller M.M."/>
            <person name="Sternberg P.W."/>
            <person name="Aroian R.V."/>
        </authorList>
    </citation>
    <scope>NUCLEOTIDE SEQUENCE</scope>
    <source>
        <strain evidence="3">HY135</strain>
    </source>
</reference>
<accession>A0A016T5R9</accession>